<dbReference type="AlphaFoldDB" id="A0A444J2X7"/>
<proteinExistence type="predicted"/>
<reference evidence="1 2" key="1">
    <citation type="submission" date="2017-01" db="EMBL/GenBank/DDBJ databases">
        <title>The cable genome- insights into the physiology and evolution of filamentous bacteria capable of sulfide oxidation via long distance electron transfer.</title>
        <authorList>
            <person name="Schreiber L."/>
            <person name="Bjerg J.T."/>
            <person name="Boggild A."/>
            <person name="Van De Vossenberg J."/>
            <person name="Meysman F."/>
            <person name="Nielsen L.P."/>
            <person name="Schramm A."/>
            <person name="Kjeldsen K.U."/>
        </authorList>
    </citation>
    <scope>NUCLEOTIDE SEQUENCE [LARGE SCALE GENOMIC DNA]</scope>
    <source>
        <strain evidence="1">MCF</strain>
    </source>
</reference>
<evidence type="ECO:0000313" key="1">
    <source>
        <dbReference type="EMBL" id="RWX47519.1"/>
    </source>
</evidence>
<accession>A0A444J2X7</accession>
<dbReference type="Proteomes" id="UP000287853">
    <property type="component" value="Unassembled WGS sequence"/>
</dbReference>
<evidence type="ECO:0000313" key="2">
    <source>
        <dbReference type="Proteomes" id="UP000287853"/>
    </source>
</evidence>
<name>A0A444J2X7_9BACT</name>
<gene>
    <name evidence="1" type="ORF">H206_06333</name>
</gene>
<organism evidence="1 2">
    <name type="scientific">Candidatus Electrothrix aarhusensis</name>
    <dbReference type="NCBI Taxonomy" id="1859131"/>
    <lineage>
        <taxon>Bacteria</taxon>
        <taxon>Pseudomonadati</taxon>
        <taxon>Thermodesulfobacteriota</taxon>
        <taxon>Desulfobulbia</taxon>
        <taxon>Desulfobulbales</taxon>
        <taxon>Desulfobulbaceae</taxon>
        <taxon>Candidatus Electrothrix</taxon>
    </lineage>
</organism>
<sequence>MKFRRILDAVDIAVDLTDEAEFWGVHRMWPCQGSCVEFTDCYFFT</sequence>
<protein>
    <submittedName>
        <fullName evidence="1">Uncharacterized protein</fullName>
    </submittedName>
</protein>
<dbReference type="EMBL" id="MTKO01000033">
    <property type="protein sequence ID" value="RWX47519.1"/>
    <property type="molecule type" value="Genomic_DNA"/>
</dbReference>
<keyword evidence="2" id="KW-1185">Reference proteome</keyword>
<comment type="caution">
    <text evidence="1">The sequence shown here is derived from an EMBL/GenBank/DDBJ whole genome shotgun (WGS) entry which is preliminary data.</text>
</comment>